<dbReference type="GO" id="GO:0008233">
    <property type="term" value="F:peptidase activity"/>
    <property type="evidence" value="ECO:0007669"/>
    <property type="project" value="UniProtKB-KW"/>
</dbReference>
<dbReference type="NCBIfam" id="NF005914">
    <property type="entry name" value="PRK07907.1"/>
    <property type="match status" value="1"/>
</dbReference>
<dbReference type="KEGG" id="ntp:CRH09_23410"/>
<evidence type="ECO:0000256" key="1">
    <source>
        <dbReference type="ARBA" id="ARBA00022670"/>
    </source>
</evidence>
<dbReference type="Proteomes" id="UP000221961">
    <property type="component" value="Chromosome"/>
</dbReference>
<dbReference type="Pfam" id="PF01546">
    <property type="entry name" value="Peptidase_M20"/>
    <property type="match status" value="1"/>
</dbReference>
<dbReference type="InterPro" id="IPR011650">
    <property type="entry name" value="Peptidase_M20_dimer"/>
</dbReference>
<dbReference type="SUPFAM" id="SSF53187">
    <property type="entry name" value="Zn-dependent exopeptidases"/>
    <property type="match status" value="1"/>
</dbReference>
<dbReference type="GO" id="GO:0006508">
    <property type="term" value="P:proteolysis"/>
    <property type="evidence" value="ECO:0007669"/>
    <property type="project" value="UniProtKB-KW"/>
</dbReference>
<organism evidence="6 7">
    <name type="scientific">Nocardia terpenica</name>
    <dbReference type="NCBI Taxonomy" id="455432"/>
    <lineage>
        <taxon>Bacteria</taxon>
        <taxon>Bacillati</taxon>
        <taxon>Actinomycetota</taxon>
        <taxon>Actinomycetes</taxon>
        <taxon>Mycobacteriales</taxon>
        <taxon>Nocardiaceae</taxon>
        <taxon>Nocardia</taxon>
    </lineage>
</organism>
<evidence type="ECO:0000313" key="7">
    <source>
        <dbReference type="Proteomes" id="UP000221961"/>
    </source>
</evidence>
<dbReference type="InterPro" id="IPR002933">
    <property type="entry name" value="Peptidase_M20"/>
</dbReference>
<dbReference type="Gene3D" id="3.30.70.360">
    <property type="match status" value="1"/>
</dbReference>
<dbReference type="PANTHER" id="PTHR43270">
    <property type="entry name" value="BETA-ALA-HIS DIPEPTIDASE"/>
    <property type="match status" value="1"/>
</dbReference>
<evidence type="ECO:0000256" key="3">
    <source>
        <dbReference type="ARBA" id="ARBA00022801"/>
    </source>
</evidence>
<evidence type="ECO:0000259" key="5">
    <source>
        <dbReference type="Pfam" id="PF07687"/>
    </source>
</evidence>
<protein>
    <submittedName>
        <fullName evidence="6">Dipeptidase</fullName>
    </submittedName>
</protein>
<keyword evidence="2" id="KW-0479">Metal-binding</keyword>
<feature type="compositionally biased region" description="Basic and acidic residues" evidence="4">
    <location>
        <begin position="29"/>
        <end position="52"/>
    </location>
</feature>
<dbReference type="Gene3D" id="3.40.630.10">
    <property type="entry name" value="Zn peptidases"/>
    <property type="match status" value="1"/>
</dbReference>
<accession>A0A291RNK4</accession>
<feature type="domain" description="Peptidase M20 dimerisation" evidence="5">
    <location>
        <begin position="263"/>
        <end position="399"/>
    </location>
</feature>
<proteinExistence type="predicted"/>
<dbReference type="Pfam" id="PF07687">
    <property type="entry name" value="M20_dimer"/>
    <property type="match status" value="1"/>
</dbReference>
<keyword evidence="1" id="KW-0645">Protease</keyword>
<dbReference type="InterPro" id="IPR051458">
    <property type="entry name" value="Cyt/Met_Dipeptidase"/>
</dbReference>
<sequence>MEHSESAHQTVSDVHRDPATHADFALGRGEGDEQMKQTASTRKDRPDPPDLRKRVHELMSGLHEVLADLVRIKSVSADPPPQDVVDCCDAVVSLFQEAGITSARRGTITYNGNRTAPLVFADHPAATDDAPTVLIYSHYDVQPAKQSDGWGGDPFQPWERTDGADTRLYGRGAADDKSGICMHLGAVRAFEGRPPVHLKFVFEGEEELGRGVLEDYLNDPGTQDDRFTADLVVVADTGNVRLGVPTLTSTLRGISIFDVEVATLDAPVHNGMYGGPTPDAFMVLVRLLATLHDDAGNVAVPGLDSADVPWTPVGEKQFRQDARLLPEVPLVGSGTLAQRLFGKPAINVVGLDGVNSMSEASNALRPKATARISVRLAPSQDPEQARKALQQHLESTTPWGVRPKVTFVTDGAGFLADEGGAYYRLASEAIAEAYESDTVRTGQGGSIPLVHAFHKVNPNAGIVLWGCEEPRAAIHGVDESVSYAEFEHMTLAEALLLQKIADSPNRGGTR</sequence>
<evidence type="ECO:0000313" key="6">
    <source>
        <dbReference type="EMBL" id="ATL68692.1"/>
    </source>
</evidence>
<keyword evidence="3" id="KW-0378">Hydrolase</keyword>
<dbReference type="GO" id="GO:0046872">
    <property type="term" value="F:metal ion binding"/>
    <property type="evidence" value="ECO:0007669"/>
    <property type="project" value="UniProtKB-KW"/>
</dbReference>
<dbReference type="AlphaFoldDB" id="A0A291RNK4"/>
<reference evidence="6 7" key="1">
    <citation type="submission" date="2017-10" db="EMBL/GenBank/DDBJ databases">
        <title>Comparative genomics between pathogenic Norcardia.</title>
        <authorList>
            <person name="Zeng L."/>
        </authorList>
    </citation>
    <scope>NUCLEOTIDE SEQUENCE [LARGE SCALE GENOMIC DNA]</scope>
    <source>
        <strain evidence="6 7">NC_YFY_NT001</strain>
    </source>
</reference>
<gene>
    <name evidence="6" type="ORF">CRH09_23410</name>
</gene>
<evidence type="ECO:0000256" key="4">
    <source>
        <dbReference type="SAM" id="MobiDB-lite"/>
    </source>
</evidence>
<name>A0A291RNK4_9NOCA</name>
<dbReference type="EMBL" id="CP023778">
    <property type="protein sequence ID" value="ATL68692.1"/>
    <property type="molecule type" value="Genomic_DNA"/>
</dbReference>
<dbReference type="PANTHER" id="PTHR43270:SF12">
    <property type="entry name" value="SUCCINYL-DIAMINOPIMELATE DESUCCINYLASE"/>
    <property type="match status" value="1"/>
</dbReference>
<evidence type="ECO:0000256" key="2">
    <source>
        <dbReference type="ARBA" id="ARBA00022723"/>
    </source>
</evidence>
<feature type="region of interest" description="Disordered" evidence="4">
    <location>
        <begin position="1"/>
        <end position="52"/>
    </location>
</feature>